<reference evidence="1" key="1">
    <citation type="submission" date="2018-05" db="EMBL/GenBank/DDBJ databases">
        <authorList>
            <person name="Lanie J.A."/>
            <person name="Ng W.-L."/>
            <person name="Kazmierczak K.M."/>
            <person name="Andrzejewski T.M."/>
            <person name="Davidsen T.M."/>
            <person name="Wayne K.J."/>
            <person name="Tettelin H."/>
            <person name="Glass J.I."/>
            <person name="Rusch D."/>
            <person name="Podicherti R."/>
            <person name="Tsui H.-C.T."/>
            <person name="Winkler M.E."/>
        </authorList>
    </citation>
    <scope>NUCLEOTIDE SEQUENCE</scope>
</reference>
<sequence>MDKIHPRMQESNPYRLSNDFLGYFVTDLRKSVEILNDE</sequence>
<gene>
    <name evidence="1" type="ORF">METZ01_LOCUS412918</name>
</gene>
<protein>
    <submittedName>
        <fullName evidence="1">Uncharacterized protein</fullName>
    </submittedName>
</protein>
<dbReference type="EMBL" id="UINC01161081">
    <property type="protein sequence ID" value="SVD60064.1"/>
    <property type="molecule type" value="Genomic_DNA"/>
</dbReference>
<organism evidence="1">
    <name type="scientific">marine metagenome</name>
    <dbReference type="NCBI Taxonomy" id="408172"/>
    <lineage>
        <taxon>unclassified sequences</taxon>
        <taxon>metagenomes</taxon>
        <taxon>ecological metagenomes</taxon>
    </lineage>
</organism>
<accession>A0A382WNB9</accession>
<proteinExistence type="predicted"/>
<name>A0A382WNB9_9ZZZZ</name>
<evidence type="ECO:0000313" key="1">
    <source>
        <dbReference type="EMBL" id="SVD60064.1"/>
    </source>
</evidence>
<dbReference type="AlphaFoldDB" id="A0A382WNB9"/>